<name>A0A432MKV6_9BACT</name>
<dbReference type="AlphaFoldDB" id="A0A432MKV6"/>
<evidence type="ECO:0000313" key="1">
    <source>
        <dbReference type="EMBL" id="RUL88035.1"/>
    </source>
</evidence>
<accession>A0A432MKV6</accession>
<gene>
    <name evidence="1" type="ORF">TsocGM_08815</name>
    <name evidence="2" type="ORF">TsocGM_08845</name>
</gene>
<proteinExistence type="predicted"/>
<dbReference type="EMBL" id="RYZH01000014">
    <property type="protein sequence ID" value="RUL88035.1"/>
    <property type="molecule type" value="Genomic_DNA"/>
</dbReference>
<sequence length="97" mass="11093">MSGAAELYWNERRVAFVEDVSCEDFPWAAGRLTAFSATSELREALEWLARMAEADELEDPPFDVTLLEGWRLQSADGREREVSPPLIDFEANTAKWR</sequence>
<comment type="caution">
    <text evidence="2">The sequence shown here is derived from an EMBL/GenBank/DDBJ whole genome shotgun (WGS) entry which is preliminary data.</text>
</comment>
<dbReference type="RefSeq" id="WP_126724945.1">
    <property type="nucleotide sequence ID" value="NZ_RYZH01000014.1"/>
</dbReference>
<keyword evidence="3" id="KW-1185">Reference proteome</keyword>
<organism evidence="2 3">
    <name type="scientific">Tautonia sociabilis</name>
    <dbReference type="NCBI Taxonomy" id="2080755"/>
    <lineage>
        <taxon>Bacteria</taxon>
        <taxon>Pseudomonadati</taxon>
        <taxon>Planctomycetota</taxon>
        <taxon>Planctomycetia</taxon>
        <taxon>Isosphaerales</taxon>
        <taxon>Isosphaeraceae</taxon>
        <taxon>Tautonia</taxon>
    </lineage>
</organism>
<protein>
    <submittedName>
        <fullName evidence="2">Uncharacterized protein</fullName>
    </submittedName>
</protein>
<evidence type="ECO:0000313" key="2">
    <source>
        <dbReference type="EMBL" id="RUL88041.1"/>
    </source>
</evidence>
<dbReference type="EMBL" id="RYZH01000014">
    <property type="protein sequence ID" value="RUL88041.1"/>
    <property type="molecule type" value="Genomic_DNA"/>
</dbReference>
<dbReference type="Proteomes" id="UP000280296">
    <property type="component" value="Unassembled WGS sequence"/>
</dbReference>
<reference evidence="2 3" key="2">
    <citation type="submission" date="2019-01" db="EMBL/GenBank/DDBJ databases">
        <title>Tautonia sociabilis, a novel thermotolerant planctomycete of Isosphaeraceae family, isolated from a 4000 m deep subterranean habitat.</title>
        <authorList>
            <person name="Kovaleva O.L."/>
            <person name="Elcheninov A.G."/>
            <person name="Van Heerden E."/>
            <person name="Toshchakov S.V."/>
            <person name="Novikov A."/>
            <person name="Bonch-Osmolovskaya E.A."/>
            <person name="Kublanov I.V."/>
        </authorList>
    </citation>
    <scope>NUCLEOTIDE SEQUENCE [LARGE SCALE GENOMIC DNA]</scope>
    <source>
        <strain evidence="2 3">GM2012</strain>
    </source>
</reference>
<reference evidence="2 3" key="1">
    <citation type="submission" date="2018-12" db="EMBL/GenBank/DDBJ databases">
        <authorList>
            <person name="Toschakov S.V."/>
        </authorList>
    </citation>
    <scope>NUCLEOTIDE SEQUENCE [LARGE SCALE GENOMIC DNA]</scope>
    <source>
        <strain evidence="2 3">GM2012</strain>
    </source>
</reference>
<evidence type="ECO:0000313" key="3">
    <source>
        <dbReference type="Proteomes" id="UP000280296"/>
    </source>
</evidence>
<dbReference type="OrthoDB" id="1592988at2"/>